<organism evidence="1 2">
    <name type="scientific">Nocardioides baekrokdamisoli</name>
    <dbReference type="NCBI Taxonomy" id="1804624"/>
    <lineage>
        <taxon>Bacteria</taxon>
        <taxon>Bacillati</taxon>
        <taxon>Actinomycetota</taxon>
        <taxon>Actinomycetes</taxon>
        <taxon>Propionibacteriales</taxon>
        <taxon>Nocardioidaceae</taxon>
        <taxon>Nocardioides</taxon>
    </lineage>
</organism>
<dbReference type="AlphaFoldDB" id="A0A3G9IB12"/>
<keyword evidence="2" id="KW-1185">Reference proteome</keyword>
<evidence type="ECO:0008006" key="3">
    <source>
        <dbReference type="Google" id="ProtNLM"/>
    </source>
</evidence>
<dbReference type="OrthoDB" id="3268233at2"/>
<dbReference type="RefSeq" id="WP_125566029.1">
    <property type="nucleotide sequence ID" value="NZ_AP019307.1"/>
</dbReference>
<gene>
    <name evidence="1" type="ORF">Back2_02540</name>
</gene>
<dbReference type="KEGG" id="nbe:Back2_02540"/>
<dbReference type="EMBL" id="AP019307">
    <property type="protein sequence ID" value="BBH15967.1"/>
    <property type="molecule type" value="Genomic_DNA"/>
</dbReference>
<dbReference type="Proteomes" id="UP000271573">
    <property type="component" value="Chromosome"/>
</dbReference>
<evidence type="ECO:0000313" key="2">
    <source>
        <dbReference type="Proteomes" id="UP000271573"/>
    </source>
</evidence>
<proteinExistence type="predicted"/>
<accession>A0A3G9IB12</accession>
<evidence type="ECO:0000313" key="1">
    <source>
        <dbReference type="EMBL" id="BBH15967.1"/>
    </source>
</evidence>
<sequence length="108" mass="11376">MAPEPLQAPITPIDAPTTGTISIVQNRDLIELDGVVEAVRVADHGGSPAVEADFVDGTGQLRLVWLGRQKIAGICEGVGIHIEGRVGDCSGVRTVFNPRYVLTSPSDD</sequence>
<protein>
    <recommendedName>
        <fullName evidence="3">DNA-binding protein</fullName>
    </recommendedName>
</protein>
<reference evidence="1 2" key="1">
    <citation type="submission" date="2018-11" db="EMBL/GenBank/DDBJ databases">
        <title>Complete genome sequence of Nocardioides baekrokdamisoli strain KCTC 39748.</title>
        <authorList>
            <person name="Kang S.W."/>
            <person name="Lee K.C."/>
            <person name="Kim K.K."/>
            <person name="Kim J.S."/>
            <person name="Kim D.S."/>
            <person name="Ko S.H."/>
            <person name="Yang S.H."/>
            <person name="Shin Y.K."/>
            <person name="Lee J.S."/>
        </authorList>
    </citation>
    <scope>NUCLEOTIDE SEQUENCE [LARGE SCALE GENOMIC DNA]</scope>
    <source>
        <strain evidence="1 2">KCTC 39748</strain>
    </source>
</reference>
<name>A0A3G9IB12_9ACTN</name>